<dbReference type="AlphaFoldDB" id="A0A1H4DG74"/>
<dbReference type="OrthoDB" id="9772627at2"/>
<evidence type="ECO:0000313" key="1">
    <source>
        <dbReference type="EMBL" id="SEA71506.1"/>
    </source>
</evidence>
<evidence type="ECO:0000313" key="2">
    <source>
        <dbReference type="Proteomes" id="UP000199288"/>
    </source>
</evidence>
<protein>
    <submittedName>
        <fullName evidence="1">Tocopherol cyclase</fullName>
    </submittedName>
</protein>
<sequence>MSRYRATGADLPFSDPLPAHGVSMEGYFWRLTCPATSRVIIALVGVNTPSDGAGSWATVGIATEPEEVLATSEVAGAWADPVRFGVQVGTSQPGRDHVVADTEHVSFAVGDCGLDIDVTDHRPWPRRRFGGSSYFQVVPGLNQYWHPWLLGGRAHGTARINGEVIRIDGWQVYAEKNWGRGGFPAAWWWGQAQGFAEPETCVAFAGGIVTAGPSIGGRQAAVEVTGLVVALPDGPVIRLGNPVTSPVRAETSKGHWQLSGRSARWQVEIAATDGEQAGFVLPVPLVDDRRNAPGALEHLAGHMRLAVFERGRPRYRGESQLAGLELGGRDMCEAELAARGGDPRPIR</sequence>
<proteinExistence type="predicted"/>
<name>A0A1H4DG74_9ACTO</name>
<keyword evidence="2" id="KW-1185">Reference proteome</keyword>
<dbReference type="PANTHER" id="PTHR35309:SF4">
    <property type="entry name" value="TOCOPHEROL CYCLASE"/>
    <property type="match status" value="1"/>
</dbReference>
<organism evidence="1 2">
    <name type="scientific">Bowdeniella nasicola</name>
    <dbReference type="NCBI Taxonomy" id="208480"/>
    <lineage>
        <taxon>Bacteria</taxon>
        <taxon>Bacillati</taxon>
        <taxon>Actinomycetota</taxon>
        <taxon>Actinomycetes</taxon>
        <taxon>Actinomycetales</taxon>
        <taxon>Actinomycetaceae</taxon>
        <taxon>Bowdeniella</taxon>
    </lineage>
</organism>
<dbReference type="EMBL" id="FNQV01000016">
    <property type="protein sequence ID" value="SEA71506.1"/>
    <property type="molecule type" value="Genomic_DNA"/>
</dbReference>
<gene>
    <name evidence="1" type="ORF">SAMN02910418_02236</name>
</gene>
<dbReference type="RefSeq" id="WP_092565909.1">
    <property type="nucleotide sequence ID" value="NZ_FNQV01000016.1"/>
</dbReference>
<dbReference type="InterPro" id="IPR025893">
    <property type="entry name" value="Tocopherol_cyclase"/>
</dbReference>
<dbReference type="Proteomes" id="UP000199288">
    <property type="component" value="Unassembled WGS sequence"/>
</dbReference>
<dbReference type="GO" id="GO:0009976">
    <property type="term" value="F:tocopherol cyclase activity"/>
    <property type="evidence" value="ECO:0007669"/>
    <property type="project" value="InterPro"/>
</dbReference>
<accession>A0A1H4DG74</accession>
<dbReference type="Pfam" id="PF14249">
    <property type="entry name" value="Tocopherol_cycl"/>
    <property type="match status" value="1"/>
</dbReference>
<dbReference type="PANTHER" id="PTHR35309">
    <property type="match status" value="1"/>
</dbReference>
<dbReference type="SUPFAM" id="SSF159245">
    <property type="entry name" value="AttH-like"/>
    <property type="match status" value="1"/>
</dbReference>
<reference evidence="2" key="1">
    <citation type="submission" date="2016-10" db="EMBL/GenBank/DDBJ databases">
        <authorList>
            <person name="Varghese N."/>
            <person name="Submissions S."/>
        </authorList>
    </citation>
    <scope>NUCLEOTIDE SEQUENCE [LARGE SCALE GENOMIC DNA]</scope>
    <source>
        <strain evidence="2">KPR-1</strain>
    </source>
</reference>